<feature type="domain" description="N-acetyltransferase" evidence="3">
    <location>
        <begin position="1"/>
        <end position="150"/>
    </location>
</feature>
<evidence type="ECO:0000259" key="3">
    <source>
        <dbReference type="PROSITE" id="PS51186"/>
    </source>
</evidence>
<keyword evidence="2" id="KW-0012">Acyltransferase</keyword>
<sequence>MRVIETSGADARFQLLCRELDQEYFRLFGEASLKYRDVNRIEEAACVVLVLEDKRAIGCGCIRSTAASDAAEIKRVLVKPEWRRRGIGAAIVKRLEEKAKEFGFTAIILEAGKEMPWAIALYEKLGYRFIPNYGSFDRDEAVVCMEKDLK</sequence>
<name>A0ABR7ECD4_9FIRM</name>
<dbReference type="CDD" id="cd04301">
    <property type="entry name" value="NAT_SF"/>
    <property type="match status" value="1"/>
</dbReference>
<dbReference type="Pfam" id="PF00583">
    <property type="entry name" value="Acetyltransf_1"/>
    <property type="match status" value="1"/>
</dbReference>
<organism evidence="4 5">
    <name type="scientific">Christensenella tenuis</name>
    <dbReference type="NCBI Taxonomy" id="2763033"/>
    <lineage>
        <taxon>Bacteria</taxon>
        <taxon>Bacillati</taxon>
        <taxon>Bacillota</taxon>
        <taxon>Clostridia</taxon>
        <taxon>Christensenellales</taxon>
        <taxon>Christensenellaceae</taxon>
        <taxon>Christensenella</taxon>
    </lineage>
</organism>
<dbReference type="EMBL" id="JACOON010000001">
    <property type="protein sequence ID" value="MBC5647401.1"/>
    <property type="molecule type" value="Genomic_DNA"/>
</dbReference>
<dbReference type="Proteomes" id="UP000606889">
    <property type="component" value="Unassembled WGS sequence"/>
</dbReference>
<dbReference type="RefSeq" id="WP_186856899.1">
    <property type="nucleotide sequence ID" value="NZ_JACOON010000001.1"/>
</dbReference>
<keyword evidence="1" id="KW-0808">Transferase</keyword>
<evidence type="ECO:0000256" key="1">
    <source>
        <dbReference type="ARBA" id="ARBA00022679"/>
    </source>
</evidence>
<comment type="caution">
    <text evidence="4">The sequence shown here is derived from an EMBL/GenBank/DDBJ whole genome shotgun (WGS) entry which is preliminary data.</text>
</comment>
<evidence type="ECO:0000313" key="4">
    <source>
        <dbReference type="EMBL" id="MBC5647401.1"/>
    </source>
</evidence>
<dbReference type="PANTHER" id="PTHR43877:SF2">
    <property type="entry name" value="AMINOALKYLPHOSPHONATE N-ACETYLTRANSFERASE-RELATED"/>
    <property type="match status" value="1"/>
</dbReference>
<evidence type="ECO:0000313" key="5">
    <source>
        <dbReference type="Proteomes" id="UP000606889"/>
    </source>
</evidence>
<keyword evidence="5" id="KW-1185">Reference proteome</keyword>
<protein>
    <submittedName>
        <fullName evidence="4">GNAT family N-acetyltransferase</fullName>
    </submittedName>
</protein>
<gene>
    <name evidence="4" type="ORF">H8S18_03515</name>
</gene>
<dbReference type="InterPro" id="IPR016181">
    <property type="entry name" value="Acyl_CoA_acyltransferase"/>
</dbReference>
<dbReference type="PROSITE" id="PS51186">
    <property type="entry name" value="GNAT"/>
    <property type="match status" value="1"/>
</dbReference>
<reference evidence="4 5" key="1">
    <citation type="submission" date="2020-08" db="EMBL/GenBank/DDBJ databases">
        <title>Genome public.</title>
        <authorList>
            <person name="Liu C."/>
            <person name="Sun Q."/>
        </authorList>
    </citation>
    <scope>NUCLEOTIDE SEQUENCE [LARGE SCALE GENOMIC DNA]</scope>
    <source>
        <strain evidence="4 5">NSJ-35</strain>
    </source>
</reference>
<accession>A0ABR7ECD4</accession>
<dbReference type="PANTHER" id="PTHR43877">
    <property type="entry name" value="AMINOALKYLPHOSPHONATE N-ACETYLTRANSFERASE-RELATED-RELATED"/>
    <property type="match status" value="1"/>
</dbReference>
<dbReference type="InterPro" id="IPR050832">
    <property type="entry name" value="Bact_Acetyltransf"/>
</dbReference>
<dbReference type="InterPro" id="IPR000182">
    <property type="entry name" value="GNAT_dom"/>
</dbReference>
<evidence type="ECO:0000256" key="2">
    <source>
        <dbReference type="ARBA" id="ARBA00023315"/>
    </source>
</evidence>
<proteinExistence type="predicted"/>
<dbReference type="SUPFAM" id="SSF55729">
    <property type="entry name" value="Acyl-CoA N-acyltransferases (Nat)"/>
    <property type="match status" value="1"/>
</dbReference>
<dbReference type="Gene3D" id="3.40.630.30">
    <property type="match status" value="1"/>
</dbReference>